<protein>
    <submittedName>
        <fullName evidence="8">Kinase-like domain-containing protein</fullName>
    </submittedName>
</protein>
<evidence type="ECO:0000256" key="3">
    <source>
        <dbReference type="ARBA" id="ARBA00022741"/>
    </source>
</evidence>
<evidence type="ECO:0000313" key="9">
    <source>
        <dbReference type="Proteomes" id="UP000615446"/>
    </source>
</evidence>
<dbReference type="Proteomes" id="UP000615446">
    <property type="component" value="Unassembled WGS sequence"/>
</dbReference>
<dbReference type="PANTHER" id="PTHR46716:SF1">
    <property type="entry name" value="MITOGEN-ACTIVATED PROTEIN KINASE KINASE KINASE 7"/>
    <property type="match status" value="1"/>
</dbReference>
<dbReference type="OrthoDB" id="2391172at2759"/>
<dbReference type="PANTHER" id="PTHR46716">
    <property type="entry name" value="MITOGEN-ACTIVATED PROTEIN KINASE KINASE KINASE 7"/>
    <property type="match status" value="1"/>
</dbReference>
<evidence type="ECO:0000256" key="5">
    <source>
        <dbReference type="ARBA" id="ARBA00022840"/>
    </source>
</evidence>
<dbReference type="AlphaFoldDB" id="A0A8H3LRL6"/>
<keyword evidence="3" id="KW-0547">Nucleotide-binding</keyword>
<dbReference type="GO" id="GO:0006955">
    <property type="term" value="P:immune response"/>
    <property type="evidence" value="ECO:0007669"/>
    <property type="project" value="TreeGrafter"/>
</dbReference>
<dbReference type="SUPFAM" id="SSF56112">
    <property type="entry name" value="Protein kinase-like (PK-like)"/>
    <property type="match status" value="1"/>
</dbReference>
<feature type="region of interest" description="Disordered" evidence="6">
    <location>
        <begin position="248"/>
        <end position="281"/>
    </location>
</feature>
<proteinExistence type="predicted"/>
<evidence type="ECO:0000256" key="4">
    <source>
        <dbReference type="ARBA" id="ARBA00022777"/>
    </source>
</evidence>
<dbReference type="Gene3D" id="1.10.510.10">
    <property type="entry name" value="Transferase(Phosphotransferase) domain 1"/>
    <property type="match status" value="1"/>
</dbReference>
<dbReference type="InterPro" id="IPR011009">
    <property type="entry name" value="Kinase-like_dom_sf"/>
</dbReference>
<dbReference type="InterPro" id="IPR000719">
    <property type="entry name" value="Prot_kinase_dom"/>
</dbReference>
<comment type="caution">
    <text evidence="8">The sequence shown here is derived from an EMBL/GenBank/DDBJ whole genome shotgun (WGS) entry which is preliminary data.</text>
</comment>
<accession>A0A8H3LRL6</accession>
<keyword evidence="5" id="KW-0067">ATP-binding</keyword>
<evidence type="ECO:0000259" key="7">
    <source>
        <dbReference type="PROSITE" id="PS50011"/>
    </source>
</evidence>
<evidence type="ECO:0000256" key="1">
    <source>
        <dbReference type="ARBA" id="ARBA00022527"/>
    </source>
</evidence>
<reference evidence="8" key="1">
    <citation type="submission" date="2019-10" db="EMBL/GenBank/DDBJ databases">
        <title>Conservation and host-specific expression of non-tandemly repeated heterogenous ribosome RNA gene in arbuscular mycorrhizal fungi.</title>
        <authorList>
            <person name="Maeda T."/>
            <person name="Kobayashi Y."/>
            <person name="Nakagawa T."/>
            <person name="Ezawa T."/>
            <person name="Yamaguchi K."/>
            <person name="Bino T."/>
            <person name="Nishimoto Y."/>
            <person name="Shigenobu S."/>
            <person name="Kawaguchi M."/>
        </authorList>
    </citation>
    <scope>NUCLEOTIDE SEQUENCE</scope>
    <source>
        <strain evidence="8">HR1</strain>
    </source>
</reference>
<gene>
    <name evidence="8" type="ORF">RCL2_001698600</name>
</gene>
<dbReference type="GO" id="GO:0005524">
    <property type="term" value="F:ATP binding"/>
    <property type="evidence" value="ECO:0007669"/>
    <property type="project" value="UniProtKB-KW"/>
</dbReference>
<sequence>MNDIDDLIRKCQMKSRAPSKIIEWIPYNSLQNIEYLTKGGFSKIYTTDWIGGRYERWNTEQQRLTISNKISDLELCGPADKPLKSIYGILPYIALEVIVGKGYTFSSDIYSIAMIMWEISTGQPPFINCKHNFDLAMDIVNGMRPKIISRTSLKYKELMERSQIESIYQFENLPEPKNTTEEEQEAFHSKYSFNIPEKIDDFIKSNDKNNDNTSKTNSDFKVSKVFHKLHIISSDNNQNNYERKITKQRVKKQSVDDNDEIYNNPNLHLEEQEELEIPDVN</sequence>
<keyword evidence="2" id="KW-0808">Transferase</keyword>
<dbReference type="EMBL" id="BLAL01000193">
    <property type="protein sequence ID" value="GES90118.1"/>
    <property type="molecule type" value="Genomic_DNA"/>
</dbReference>
<evidence type="ECO:0000256" key="2">
    <source>
        <dbReference type="ARBA" id="ARBA00022679"/>
    </source>
</evidence>
<dbReference type="GO" id="GO:0004709">
    <property type="term" value="F:MAP kinase kinase kinase activity"/>
    <property type="evidence" value="ECO:0007669"/>
    <property type="project" value="TreeGrafter"/>
</dbReference>
<dbReference type="PROSITE" id="PS50011">
    <property type="entry name" value="PROTEIN_KINASE_DOM"/>
    <property type="match status" value="1"/>
</dbReference>
<feature type="domain" description="Protein kinase" evidence="7">
    <location>
        <begin position="1"/>
        <end position="191"/>
    </location>
</feature>
<name>A0A8H3LRL6_9GLOM</name>
<organism evidence="8 9">
    <name type="scientific">Rhizophagus clarus</name>
    <dbReference type="NCBI Taxonomy" id="94130"/>
    <lineage>
        <taxon>Eukaryota</taxon>
        <taxon>Fungi</taxon>
        <taxon>Fungi incertae sedis</taxon>
        <taxon>Mucoromycota</taxon>
        <taxon>Glomeromycotina</taxon>
        <taxon>Glomeromycetes</taxon>
        <taxon>Glomerales</taxon>
        <taxon>Glomeraceae</taxon>
        <taxon>Rhizophagus</taxon>
    </lineage>
</organism>
<evidence type="ECO:0000313" key="8">
    <source>
        <dbReference type="EMBL" id="GES90118.1"/>
    </source>
</evidence>
<keyword evidence="4 8" id="KW-0418">Kinase</keyword>
<dbReference type="Pfam" id="PF00069">
    <property type="entry name" value="Pkinase"/>
    <property type="match status" value="1"/>
</dbReference>
<keyword evidence="1" id="KW-0723">Serine/threonine-protein kinase</keyword>
<evidence type="ECO:0000256" key="6">
    <source>
        <dbReference type="SAM" id="MobiDB-lite"/>
    </source>
</evidence>
<dbReference type="GO" id="GO:0007254">
    <property type="term" value="P:JNK cascade"/>
    <property type="evidence" value="ECO:0007669"/>
    <property type="project" value="TreeGrafter"/>
</dbReference>
<feature type="compositionally biased region" description="Acidic residues" evidence="6">
    <location>
        <begin position="271"/>
        <end position="281"/>
    </location>
</feature>